<name>A0A9W6L0F6_9PSEU</name>
<dbReference type="AlphaFoldDB" id="A0A9W6L0F6"/>
<organism evidence="1 2">
    <name type="scientific">Pseudonocardia halophobica</name>
    <dbReference type="NCBI Taxonomy" id="29401"/>
    <lineage>
        <taxon>Bacteria</taxon>
        <taxon>Bacillati</taxon>
        <taxon>Actinomycetota</taxon>
        <taxon>Actinomycetes</taxon>
        <taxon>Pseudonocardiales</taxon>
        <taxon>Pseudonocardiaceae</taxon>
        <taxon>Pseudonocardia</taxon>
    </lineage>
</organism>
<proteinExistence type="predicted"/>
<sequence>MLTPRAVRRSHPVRVRPDLALDPDGLDAAAAHAAALGLDLENLARDLQSSVEDCHDIGRVVAGAAREVAAAADVFLQVAGSTRRAESDTARVLDRP</sequence>
<dbReference type="RefSeq" id="WP_037046210.1">
    <property type="nucleotide sequence ID" value="NZ_BSFQ01000008.1"/>
</dbReference>
<reference evidence="1" key="1">
    <citation type="journal article" date="2014" name="Int. J. Syst. Evol. Microbiol.">
        <title>Complete genome sequence of Corynebacterium casei LMG S-19264T (=DSM 44701T), isolated from a smear-ripened cheese.</title>
        <authorList>
            <consortium name="US DOE Joint Genome Institute (JGI-PGF)"/>
            <person name="Walter F."/>
            <person name="Albersmeier A."/>
            <person name="Kalinowski J."/>
            <person name="Ruckert C."/>
        </authorList>
    </citation>
    <scope>NUCLEOTIDE SEQUENCE</scope>
    <source>
        <strain evidence="1">VKM Ac-1069</strain>
    </source>
</reference>
<dbReference type="Proteomes" id="UP001143463">
    <property type="component" value="Unassembled WGS sequence"/>
</dbReference>
<dbReference type="EMBL" id="BSFQ01000008">
    <property type="protein sequence ID" value="GLL11371.1"/>
    <property type="molecule type" value="Genomic_DNA"/>
</dbReference>
<protein>
    <submittedName>
        <fullName evidence="1">Uncharacterized protein</fullName>
    </submittedName>
</protein>
<evidence type="ECO:0000313" key="1">
    <source>
        <dbReference type="EMBL" id="GLL11371.1"/>
    </source>
</evidence>
<accession>A0A9W6L0F6</accession>
<comment type="caution">
    <text evidence="1">The sequence shown here is derived from an EMBL/GenBank/DDBJ whole genome shotgun (WGS) entry which is preliminary data.</text>
</comment>
<keyword evidence="2" id="KW-1185">Reference proteome</keyword>
<gene>
    <name evidence="1" type="ORF">GCM10017577_25120</name>
</gene>
<reference evidence="1" key="2">
    <citation type="submission" date="2023-01" db="EMBL/GenBank/DDBJ databases">
        <authorList>
            <person name="Sun Q."/>
            <person name="Evtushenko L."/>
        </authorList>
    </citation>
    <scope>NUCLEOTIDE SEQUENCE</scope>
    <source>
        <strain evidence="1">VKM Ac-1069</strain>
    </source>
</reference>
<evidence type="ECO:0000313" key="2">
    <source>
        <dbReference type="Proteomes" id="UP001143463"/>
    </source>
</evidence>